<keyword evidence="1" id="KW-0472">Membrane</keyword>
<evidence type="ECO:0000313" key="3">
    <source>
        <dbReference type="Proteomes" id="UP000831787"/>
    </source>
</evidence>
<keyword evidence="1" id="KW-1133">Transmembrane helix</keyword>
<keyword evidence="3" id="KW-1185">Reference proteome</keyword>
<evidence type="ECO:0000256" key="1">
    <source>
        <dbReference type="SAM" id="Phobius"/>
    </source>
</evidence>
<sequence length="123" mass="14352">MKTKTIDYLLIFFILTTFVCYFLIKQLVWDHIGIEANIEKMKAAANHEQWAEAKLTAEELKKDWEHYRGIIALNYGENDYTLFEEALEHVAAGSQAHDAEKVLTYTEISQDLWENMNQITPEP</sequence>
<dbReference type="RefSeq" id="WP_244711412.1">
    <property type="nucleotide sequence ID" value="NZ_CP095073.1"/>
</dbReference>
<name>A0ABY4EKK9_9BACI</name>
<dbReference type="Proteomes" id="UP000831787">
    <property type="component" value="Chromosome"/>
</dbReference>
<proteinExistence type="predicted"/>
<keyword evidence="1" id="KW-0812">Transmembrane</keyword>
<organism evidence="2 3">
    <name type="scientific">Halobacillus salinarum</name>
    <dbReference type="NCBI Taxonomy" id="2932257"/>
    <lineage>
        <taxon>Bacteria</taxon>
        <taxon>Bacillati</taxon>
        <taxon>Bacillota</taxon>
        <taxon>Bacilli</taxon>
        <taxon>Bacillales</taxon>
        <taxon>Bacillaceae</taxon>
        <taxon>Halobacillus</taxon>
    </lineage>
</organism>
<accession>A0ABY4EKK9</accession>
<gene>
    <name evidence="2" type="ORF">MUN89_03390</name>
</gene>
<evidence type="ECO:0008006" key="4">
    <source>
        <dbReference type="Google" id="ProtNLM"/>
    </source>
</evidence>
<evidence type="ECO:0000313" key="2">
    <source>
        <dbReference type="EMBL" id="UOQ45010.1"/>
    </source>
</evidence>
<feature type="transmembrane region" description="Helical" evidence="1">
    <location>
        <begin position="6"/>
        <end position="24"/>
    </location>
</feature>
<dbReference type="EMBL" id="CP095073">
    <property type="protein sequence ID" value="UOQ45010.1"/>
    <property type="molecule type" value="Genomic_DNA"/>
</dbReference>
<protein>
    <recommendedName>
        <fullName evidence="4">DUF4363 family protein</fullName>
    </recommendedName>
</protein>
<reference evidence="2 3" key="1">
    <citation type="submission" date="2022-04" db="EMBL/GenBank/DDBJ databases">
        <title>Halobacillus sp. isolated from saltern.</title>
        <authorList>
            <person name="Won M."/>
            <person name="Lee C.-M."/>
            <person name="Woen H.-Y."/>
            <person name="Kwon S.-W."/>
        </authorList>
    </citation>
    <scope>NUCLEOTIDE SEQUENCE [LARGE SCALE GENOMIC DNA]</scope>
    <source>
        <strain evidence="2 3">SSBR10-3</strain>
    </source>
</reference>